<keyword evidence="2" id="KW-1133">Transmembrane helix</keyword>
<dbReference type="PANTHER" id="PTHR31777:SF0">
    <property type="entry name" value="TRANSMEMBRANE PROTEIN 169"/>
    <property type="match status" value="1"/>
</dbReference>
<comment type="caution">
    <text evidence="3">The sequence shown here is derived from an EMBL/GenBank/DDBJ whole genome shotgun (WGS) entry which is preliminary data.</text>
</comment>
<name>A0AAE1E7F8_9GAST</name>
<feature type="transmembrane region" description="Helical" evidence="2">
    <location>
        <begin position="192"/>
        <end position="215"/>
    </location>
</feature>
<feature type="compositionally biased region" description="Low complexity" evidence="1">
    <location>
        <begin position="90"/>
        <end position="102"/>
    </location>
</feature>
<dbReference type="AlphaFoldDB" id="A0AAE1E7F8"/>
<dbReference type="EMBL" id="JAWDGP010000847">
    <property type="protein sequence ID" value="KAK3796757.1"/>
    <property type="molecule type" value="Genomic_DNA"/>
</dbReference>
<feature type="region of interest" description="Disordered" evidence="1">
    <location>
        <begin position="1"/>
        <end position="123"/>
    </location>
</feature>
<organism evidence="3 4">
    <name type="scientific">Elysia crispata</name>
    <name type="common">lettuce slug</name>
    <dbReference type="NCBI Taxonomy" id="231223"/>
    <lineage>
        <taxon>Eukaryota</taxon>
        <taxon>Metazoa</taxon>
        <taxon>Spiralia</taxon>
        <taxon>Lophotrochozoa</taxon>
        <taxon>Mollusca</taxon>
        <taxon>Gastropoda</taxon>
        <taxon>Heterobranchia</taxon>
        <taxon>Euthyneura</taxon>
        <taxon>Panpulmonata</taxon>
        <taxon>Sacoglossa</taxon>
        <taxon>Placobranchoidea</taxon>
        <taxon>Plakobranchidae</taxon>
        <taxon>Elysia</taxon>
    </lineage>
</organism>
<proteinExistence type="predicted"/>
<keyword evidence="2" id="KW-0472">Membrane</keyword>
<dbReference type="InterPro" id="IPR029386">
    <property type="entry name" value="TMEM169"/>
</dbReference>
<gene>
    <name evidence="3" type="ORF">RRG08_045764</name>
</gene>
<feature type="transmembrane region" description="Helical" evidence="2">
    <location>
        <begin position="227"/>
        <end position="255"/>
    </location>
</feature>
<evidence type="ECO:0000313" key="4">
    <source>
        <dbReference type="Proteomes" id="UP001283361"/>
    </source>
</evidence>
<sequence length="302" mass="33453">MESPVSEEKKTSSVELVELSEQTEPLLQKKNVLDPVPVPGDDHKTSEKISSAIEVEDHNEIKEAPLDNSTPPSTTNMSVKLTPDVECVKTSPSSSPQSTIPPLYGGSIPKNRRRPGSTSDNQRVTMTGTVMRGNSVGQPVEVQLELTDTEFHRLTTREPPSKQQQLQEKLCHLGLKQGPHVTAWSFLCMPAALFYSFCSAFYNGAMTWYNLVVYLSEERSSSFAHRVLLCPLVILSFPVTVGLSCLILGVVAMFLQISWSWHAWWLEFCDGEKGFYGWVCSKVGLPDCSPYQVVVLDDTGVV</sequence>
<feature type="compositionally biased region" description="Basic and acidic residues" evidence="1">
    <location>
        <begin position="1"/>
        <end position="12"/>
    </location>
</feature>
<dbReference type="Proteomes" id="UP001283361">
    <property type="component" value="Unassembled WGS sequence"/>
</dbReference>
<keyword evidence="2" id="KW-0812">Transmembrane</keyword>
<evidence type="ECO:0000256" key="1">
    <source>
        <dbReference type="SAM" id="MobiDB-lite"/>
    </source>
</evidence>
<keyword evidence="4" id="KW-1185">Reference proteome</keyword>
<reference evidence="3" key="1">
    <citation type="journal article" date="2023" name="G3 (Bethesda)">
        <title>A reference genome for the long-term kleptoplast-retaining sea slug Elysia crispata morphotype clarki.</title>
        <authorList>
            <person name="Eastman K.E."/>
            <person name="Pendleton A.L."/>
            <person name="Shaikh M.A."/>
            <person name="Suttiyut T."/>
            <person name="Ogas R."/>
            <person name="Tomko P."/>
            <person name="Gavelis G."/>
            <person name="Widhalm J.R."/>
            <person name="Wisecaver J.H."/>
        </authorList>
    </citation>
    <scope>NUCLEOTIDE SEQUENCE</scope>
    <source>
        <strain evidence="3">ECLA1</strain>
    </source>
</reference>
<dbReference type="PANTHER" id="PTHR31777">
    <property type="entry name" value="TRANSMEMBRANE PROTEIN 169"/>
    <property type="match status" value="1"/>
</dbReference>
<evidence type="ECO:0000256" key="2">
    <source>
        <dbReference type="SAM" id="Phobius"/>
    </source>
</evidence>
<dbReference type="Pfam" id="PF15052">
    <property type="entry name" value="TMEM169"/>
    <property type="match status" value="1"/>
</dbReference>
<feature type="compositionally biased region" description="Basic and acidic residues" evidence="1">
    <location>
        <begin position="55"/>
        <end position="65"/>
    </location>
</feature>
<evidence type="ECO:0000313" key="3">
    <source>
        <dbReference type="EMBL" id="KAK3796757.1"/>
    </source>
</evidence>
<evidence type="ECO:0008006" key="5">
    <source>
        <dbReference type="Google" id="ProtNLM"/>
    </source>
</evidence>
<feature type="compositionally biased region" description="Polar residues" evidence="1">
    <location>
        <begin position="67"/>
        <end position="79"/>
    </location>
</feature>
<protein>
    <recommendedName>
        <fullName evidence="5">Transmembrane protein 169</fullName>
    </recommendedName>
</protein>
<accession>A0AAE1E7F8</accession>